<sequence length="318" mass="36801">MGKNKDGVIFPVAPNLSEMSDAYLKFIEEVKSEIQKQRISVVLNANSSMTCLYWNIGRGILKKQEEEGWGTKIIDRMAKDLKDAFPEMSGFSPRNIKYMRKFADSCPDFEIVQRVVAQIPWRTNISLMDKLKDEESRIWYAYKVIENGWSKTILDLQIESRLMERSGRSVNNFSEALPPADSDMVNQVFKDPYLFDFLGTDMPRREIEIERQLTEHIQSFLLELGQGFAFVGRQVHLEVGGDDFYLDLLFYHLKLRCFVVIELKACDFEPGFISQLNMYQNVVDDILRHPDNKPTIGLLLVKGKNETVVEYSLAKELE</sequence>
<dbReference type="InterPro" id="IPR009362">
    <property type="entry name" value="YhcG_C"/>
</dbReference>
<keyword evidence="4" id="KW-1185">Reference proteome</keyword>
<dbReference type="Pfam" id="PF17761">
    <property type="entry name" value="DUF1016_N"/>
    <property type="match status" value="1"/>
</dbReference>
<dbReference type="Proteomes" id="UP000251853">
    <property type="component" value="Unassembled WGS sequence"/>
</dbReference>
<dbReference type="PANTHER" id="PTHR30547">
    <property type="entry name" value="UNCHARACTERIZED PROTEIN YHCG-RELATED"/>
    <property type="match status" value="1"/>
</dbReference>
<evidence type="ECO:0000259" key="2">
    <source>
        <dbReference type="Pfam" id="PF17761"/>
    </source>
</evidence>
<feature type="domain" description="YhcG N-terminal" evidence="2">
    <location>
        <begin position="29"/>
        <end position="165"/>
    </location>
</feature>
<dbReference type="InterPro" id="IPR041527">
    <property type="entry name" value="YhcG_N"/>
</dbReference>
<reference evidence="3 4" key="1">
    <citation type="submission" date="2018-06" db="EMBL/GenBank/DDBJ databases">
        <authorList>
            <consortium name="Pathogen Informatics"/>
            <person name="Doyle S."/>
        </authorList>
    </citation>
    <scope>NUCLEOTIDE SEQUENCE [LARGE SCALE GENOMIC DNA]</scope>
    <source>
        <strain evidence="3 4">NCTC11224</strain>
    </source>
</reference>
<dbReference type="AlphaFoldDB" id="A0A2X2UAI0"/>
<dbReference type="Pfam" id="PF06250">
    <property type="entry name" value="YhcG_C"/>
    <property type="match status" value="1"/>
</dbReference>
<proteinExistence type="predicted"/>
<dbReference type="InterPro" id="IPR011856">
    <property type="entry name" value="tRNA_endonuc-like_dom_sf"/>
</dbReference>
<gene>
    <name evidence="3" type="ORF">NCTC11224_02058</name>
</gene>
<protein>
    <submittedName>
        <fullName evidence="3">Uncharacterized conserved protein</fullName>
    </submittedName>
</protein>
<dbReference type="PANTHER" id="PTHR30547:SF0">
    <property type="entry name" value="BLR8175 PROTEIN"/>
    <property type="match status" value="1"/>
</dbReference>
<dbReference type="EMBL" id="UAVW01000007">
    <property type="protein sequence ID" value="SQB10721.1"/>
    <property type="molecule type" value="Genomic_DNA"/>
</dbReference>
<accession>A0A2X2UAI0</accession>
<feature type="domain" description="YhcG PDDEXK nuclease" evidence="1">
    <location>
        <begin position="187"/>
        <end position="315"/>
    </location>
</feature>
<dbReference type="RefSeq" id="WP_022201343.1">
    <property type="nucleotide sequence ID" value="NZ_CAUDZF010000134.1"/>
</dbReference>
<evidence type="ECO:0000313" key="4">
    <source>
        <dbReference type="Proteomes" id="UP000251853"/>
    </source>
</evidence>
<evidence type="ECO:0000259" key="1">
    <source>
        <dbReference type="Pfam" id="PF06250"/>
    </source>
</evidence>
<dbReference type="GO" id="GO:0003676">
    <property type="term" value="F:nucleic acid binding"/>
    <property type="evidence" value="ECO:0007669"/>
    <property type="project" value="InterPro"/>
</dbReference>
<dbReference type="Gene3D" id="3.40.1350.10">
    <property type="match status" value="1"/>
</dbReference>
<organism evidence="3 4">
    <name type="scientific">Enterocloster clostridioformis</name>
    <dbReference type="NCBI Taxonomy" id="1531"/>
    <lineage>
        <taxon>Bacteria</taxon>
        <taxon>Bacillati</taxon>
        <taxon>Bacillota</taxon>
        <taxon>Clostridia</taxon>
        <taxon>Lachnospirales</taxon>
        <taxon>Lachnospiraceae</taxon>
        <taxon>Enterocloster</taxon>
    </lineage>
</organism>
<name>A0A2X2UAI0_9FIRM</name>
<evidence type="ECO:0000313" key="3">
    <source>
        <dbReference type="EMBL" id="SQB10721.1"/>
    </source>
</evidence>
<dbReference type="InterPro" id="IPR053148">
    <property type="entry name" value="PD-DEXK-like_domain"/>
</dbReference>